<organism evidence="2 3">
    <name type="scientific">Plakobranchus ocellatus</name>
    <dbReference type="NCBI Taxonomy" id="259542"/>
    <lineage>
        <taxon>Eukaryota</taxon>
        <taxon>Metazoa</taxon>
        <taxon>Spiralia</taxon>
        <taxon>Lophotrochozoa</taxon>
        <taxon>Mollusca</taxon>
        <taxon>Gastropoda</taxon>
        <taxon>Heterobranchia</taxon>
        <taxon>Euthyneura</taxon>
        <taxon>Panpulmonata</taxon>
        <taxon>Sacoglossa</taxon>
        <taxon>Placobranchoidea</taxon>
        <taxon>Plakobranchidae</taxon>
        <taxon>Plakobranchus</taxon>
    </lineage>
</organism>
<sequence length="72" mass="7767">MHPQQGDLRFSGPSQARVPGAGSNPQQKGPCRSQGGFAIHCATDTPSMHVDLPEEVCKKCEAFKTKARIVFV</sequence>
<accession>A0AAV4ATB0</accession>
<gene>
    <name evidence="2" type="ORF">PoB_003713300</name>
</gene>
<evidence type="ECO:0000256" key="1">
    <source>
        <dbReference type="SAM" id="MobiDB-lite"/>
    </source>
</evidence>
<dbReference type="Proteomes" id="UP000735302">
    <property type="component" value="Unassembled WGS sequence"/>
</dbReference>
<protein>
    <submittedName>
        <fullName evidence="2">Uncharacterized protein</fullName>
    </submittedName>
</protein>
<feature type="region of interest" description="Disordered" evidence="1">
    <location>
        <begin position="1"/>
        <end position="36"/>
    </location>
</feature>
<dbReference type="EMBL" id="BLXT01004186">
    <property type="protein sequence ID" value="GFO10628.1"/>
    <property type="molecule type" value="Genomic_DNA"/>
</dbReference>
<evidence type="ECO:0000313" key="3">
    <source>
        <dbReference type="Proteomes" id="UP000735302"/>
    </source>
</evidence>
<dbReference type="AlphaFoldDB" id="A0AAV4ATB0"/>
<evidence type="ECO:0000313" key="2">
    <source>
        <dbReference type="EMBL" id="GFO10628.1"/>
    </source>
</evidence>
<keyword evidence="3" id="KW-1185">Reference proteome</keyword>
<proteinExistence type="predicted"/>
<name>A0AAV4ATB0_9GAST</name>
<comment type="caution">
    <text evidence="2">The sequence shown here is derived from an EMBL/GenBank/DDBJ whole genome shotgun (WGS) entry which is preliminary data.</text>
</comment>
<reference evidence="2 3" key="1">
    <citation type="journal article" date="2021" name="Elife">
        <title>Chloroplast acquisition without the gene transfer in kleptoplastic sea slugs, Plakobranchus ocellatus.</title>
        <authorList>
            <person name="Maeda T."/>
            <person name="Takahashi S."/>
            <person name="Yoshida T."/>
            <person name="Shimamura S."/>
            <person name="Takaki Y."/>
            <person name="Nagai Y."/>
            <person name="Toyoda A."/>
            <person name="Suzuki Y."/>
            <person name="Arimoto A."/>
            <person name="Ishii H."/>
            <person name="Satoh N."/>
            <person name="Nishiyama T."/>
            <person name="Hasebe M."/>
            <person name="Maruyama T."/>
            <person name="Minagawa J."/>
            <person name="Obokata J."/>
            <person name="Shigenobu S."/>
        </authorList>
    </citation>
    <scope>NUCLEOTIDE SEQUENCE [LARGE SCALE GENOMIC DNA]</scope>
</reference>